<feature type="non-terminal residue" evidence="2">
    <location>
        <position position="53"/>
    </location>
</feature>
<organism evidence="2 3">
    <name type="scientific">Trifolium medium</name>
    <dbReference type="NCBI Taxonomy" id="97028"/>
    <lineage>
        <taxon>Eukaryota</taxon>
        <taxon>Viridiplantae</taxon>
        <taxon>Streptophyta</taxon>
        <taxon>Embryophyta</taxon>
        <taxon>Tracheophyta</taxon>
        <taxon>Spermatophyta</taxon>
        <taxon>Magnoliopsida</taxon>
        <taxon>eudicotyledons</taxon>
        <taxon>Gunneridae</taxon>
        <taxon>Pentapetalae</taxon>
        <taxon>rosids</taxon>
        <taxon>fabids</taxon>
        <taxon>Fabales</taxon>
        <taxon>Fabaceae</taxon>
        <taxon>Papilionoideae</taxon>
        <taxon>50 kb inversion clade</taxon>
        <taxon>NPAAA clade</taxon>
        <taxon>Hologalegina</taxon>
        <taxon>IRL clade</taxon>
        <taxon>Trifolieae</taxon>
        <taxon>Trifolium</taxon>
    </lineage>
</organism>
<protein>
    <submittedName>
        <fullName evidence="2">Uncharacterized protein</fullName>
    </submittedName>
</protein>
<sequence>MWKLLGERCWRSIWSIVPVDSKYSTAHHVIGYGSASPTPTRNSSPVSVSQDQA</sequence>
<name>A0A392TCF7_9FABA</name>
<evidence type="ECO:0000313" key="2">
    <source>
        <dbReference type="EMBL" id="MCI57635.1"/>
    </source>
</evidence>
<evidence type="ECO:0000256" key="1">
    <source>
        <dbReference type="SAM" id="MobiDB-lite"/>
    </source>
</evidence>
<dbReference type="Proteomes" id="UP000265520">
    <property type="component" value="Unassembled WGS sequence"/>
</dbReference>
<evidence type="ECO:0000313" key="3">
    <source>
        <dbReference type="Proteomes" id="UP000265520"/>
    </source>
</evidence>
<proteinExistence type="predicted"/>
<reference evidence="2 3" key="1">
    <citation type="journal article" date="2018" name="Front. Plant Sci.">
        <title>Red Clover (Trifolium pratense) and Zigzag Clover (T. medium) - A Picture of Genomic Similarities and Differences.</title>
        <authorList>
            <person name="Dluhosova J."/>
            <person name="Istvanek J."/>
            <person name="Nedelnik J."/>
            <person name="Repkova J."/>
        </authorList>
    </citation>
    <scope>NUCLEOTIDE SEQUENCE [LARGE SCALE GENOMIC DNA]</scope>
    <source>
        <strain evidence="3">cv. 10/8</strain>
        <tissue evidence="2">Leaf</tissue>
    </source>
</reference>
<keyword evidence="3" id="KW-1185">Reference proteome</keyword>
<dbReference type="AlphaFoldDB" id="A0A392TCF7"/>
<comment type="caution">
    <text evidence="2">The sequence shown here is derived from an EMBL/GenBank/DDBJ whole genome shotgun (WGS) entry which is preliminary data.</text>
</comment>
<accession>A0A392TCF7</accession>
<feature type="compositionally biased region" description="Polar residues" evidence="1">
    <location>
        <begin position="35"/>
        <end position="53"/>
    </location>
</feature>
<feature type="region of interest" description="Disordered" evidence="1">
    <location>
        <begin position="32"/>
        <end position="53"/>
    </location>
</feature>
<dbReference type="EMBL" id="LXQA010532479">
    <property type="protein sequence ID" value="MCI57635.1"/>
    <property type="molecule type" value="Genomic_DNA"/>
</dbReference>